<evidence type="ECO:0000259" key="2">
    <source>
        <dbReference type="Pfam" id="PF14734"/>
    </source>
</evidence>
<dbReference type="AlphaFoldDB" id="A0A444IXD4"/>
<dbReference type="Pfam" id="PF14734">
    <property type="entry name" value="DUF4469"/>
    <property type="match status" value="1"/>
</dbReference>
<dbReference type="GO" id="GO:0003677">
    <property type="term" value="F:DNA binding"/>
    <property type="evidence" value="ECO:0007669"/>
    <property type="project" value="UniProtKB-KW"/>
</dbReference>
<protein>
    <submittedName>
        <fullName evidence="4">Uncharacterized protein</fullName>
    </submittedName>
</protein>
<name>A0A444IXD4_9BACT</name>
<dbReference type="EMBL" id="MTKO01000076">
    <property type="protein sequence ID" value="RWX45551.1"/>
    <property type="molecule type" value="Genomic_DNA"/>
</dbReference>
<dbReference type="Proteomes" id="UP000287853">
    <property type="component" value="Unassembled WGS sequence"/>
</dbReference>
<sequence length="477" mass="52654">MSYYTIVKIAITKSNVGRSGRAKRSPAPLLSFHTKPRNRNISDTGQDQYLTLVRINTRHWSGLAPDAGQNLHATMQSGSRKILVRIFRFFRFYLLRSLFERFTLKIGDTGKIPVSGSIKVYIQHKERVMPIQYKVIPNYLTNPPSYLARPIARNTLDYDGLAAQINLHNPTIPAATAKAVLEAFREEVIRQLANGNTINLAGFMSFITTLPARLDLPTDDLPLDPVDVKAKPSVVLKQEVTQQAKYERLPYSKKTPDIGAAYDTNSNIADWIRPDYGFRLDGSNIGFDATDPTQGVFLTDAEDNVVQQTKVSLNDPSKIIITPAFGGEPAVSPNVEKTIAVRSRYTKNGQLRTGEYSKHLRSTNVVTTEQPKLFVIGDNTNGPLVVSDYSGDQVMCRFEAVYRTDDQISLAVGPLEGPLGLKVIIPPAGGDMVLTGLDDDVTVNFIDDGSYDLFVASLLSYGRYMLEVCDLSTVGGA</sequence>
<dbReference type="SUPFAM" id="SSF47729">
    <property type="entry name" value="IHF-like DNA-binding proteins"/>
    <property type="match status" value="1"/>
</dbReference>
<evidence type="ECO:0000313" key="5">
    <source>
        <dbReference type="Proteomes" id="UP000287853"/>
    </source>
</evidence>
<keyword evidence="5" id="KW-1185">Reference proteome</keyword>
<evidence type="ECO:0000313" key="4">
    <source>
        <dbReference type="EMBL" id="RWX45551.1"/>
    </source>
</evidence>
<dbReference type="Pfam" id="PF18291">
    <property type="entry name" value="HU-HIG"/>
    <property type="match status" value="1"/>
</dbReference>
<organism evidence="4 5">
    <name type="scientific">Candidatus Electrothrix aarhusensis</name>
    <dbReference type="NCBI Taxonomy" id="1859131"/>
    <lineage>
        <taxon>Bacteria</taxon>
        <taxon>Pseudomonadati</taxon>
        <taxon>Thermodesulfobacteriota</taxon>
        <taxon>Desulfobulbia</taxon>
        <taxon>Desulfobulbales</taxon>
        <taxon>Desulfobulbaceae</taxon>
        <taxon>Candidatus Electrothrix</taxon>
    </lineage>
</organism>
<evidence type="ECO:0000259" key="3">
    <source>
        <dbReference type="Pfam" id="PF18291"/>
    </source>
</evidence>
<dbReference type="InterPro" id="IPR010992">
    <property type="entry name" value="IHF-like_DNA-bd_dom_sf"/>
</dbReference>
<proteinExistence type="predicted"/>
<evidence type="ECO:0000256" key="1">
    <source>
        <dbReference type="ARBA" id="ARBA00023125"/>
    </source>
</evidence>
<feature type="domain" description="DUF4469" evidence="2">
    <location>
        <begin position="258"/>
        <end position="322"/>
    </location>
</feature>
<reference evidence="4 5" key="1">
    <citation type="submission" date="2017-01" db="EMBL/GenBank/DDBJ databases">
        <title>The cable genome- insights into the physiology and evolution of filamentous bacteria capable of sulfide oxidation via long distance electron transfer.</title>
        <authorList>
            <person name="Schreiber L."/>
            <person name="Bjerg J.T."/>
            <person name="Boggild A."/>
            <person name="Van De Vossenberg J."/>
            <person name="Meysman F."/>
            <person name="Nielsen L.P."/>
            <person name="Schramm A."/>
            <person name="Kjeldsen K.U."/>
        </authorList>
    </citation>
    <scope>NUCLEOTIDE SEQUENCE [LARGE SCALE GENOMIC DNA]</scope>
    <source>
        <strain evidence="4">MCF</strain>
    </source>
</reference>
<gene>
    <name evidence="4" type="ORF">H206_02667</name>
</gene>
<dbReference type="InterPro" id="IPR041607">
    <property type="entry name" value="HU-HIG"/>
</dbReference>
<accession>A0A444IXD4</accession>
<feature type="domain" description="HU" evidence="3">
    <location>
        <begin position="129"/>
        <end position="213"/>
    </location>
</feature>
<comment type="caution">
    <text evidence="4">The sequence shown here is derived from an EMBL/GenBank/DDBJ whole genome shotgun (WGS) entry which is preliminary data.</text>
</comment>
<dbReference type="InterPro" id="IPR027824">
    <property type="entry name" value="DUF4469"/>
</dbReference>
<keyword evidence="1" id="KW-0238">DNA-binding</keyword>
<dbReference type="Gene3D" id="2.70.50.70">
    <property type="match status" value="1"/>
</dbReference>